<feature type="chain" id="PRO_5036851995" evidence="1">
    <location>
        <begin position="24"/>
        <end position="261"/>
    </location>
</feature>
<accession>A0A939D902</accession>
<name>A0A939D902_CLOAM</name>
<dbReference type="AlphaFoldDB" id="A0A939D902"/>
<sequence length="261" mass="28630">MKNICKLLVAILVITLMPSSVFATESTNYEYMELAKVLEDLGQAEIISSDTLSDGSKQVVIEYSNGVVSKVNEKISADKTYLTFDEGDIHDEVVIDNIKQEMFLNGNKVTYTKAPIIDSKVSNQLMVTTNNNIITPNALVTWYGHTSPAYGIPDSAYTKNEGTEFYNVTLGAAIKSITLGAYASAVCYAVGWGGIATAVTGAFVTVLEAARSYYSTDYNANFYLTIHSSVNTDWPSRKFTYKFYSNSGKYIATTVCYATCF</sequence>
<proteinExistence type="predicted"/>
<evidence type="ECO:0000256" key="1">
    <source>
        <dbReference type="SAM" id="SignalP"/>
    </source>
</evidence>
<dbReference type="EMBL" id="JAFJZZ010000002">
    <property type="protein sequence ID" value="MBN7773361.1"/>
    <property type="molecule type" value="Genomic_DNA"/>
</dbReference>
<protein>
    <submittedName>
        <fullName evidence="2">Uncharacterized protein</fullName>
    </submittedName>
</protein>
<gene>
    <name evidence="2" type="ORF">JYB65_08305</name>
</gene>
<feature type="signal peptide" evidence="1">
    <location>
        <begin position="1"/>
        <end position="23"/>
    </location>
</feature>
<evidence type="ECO:0000313" key="3">
    <source>
        <dbReference type="Proteomes" id="UP000664545"/>
    </source>
</evidence>
<dbReference type="RefSeq" id="WP_206582180.1">
    <property type="nucleotide sequence ID" value="NZ_JAFJZZ010000002.1"/>
</dbReference>
<keyword evidence="1" id="KW-0732">Signal</keyword>
<reference evidence="2" key="1">
    <citation type="submission" date="2021-02" db="EMBL/GenBank/DDBJ databases">
        <title>Abyssanaerobacter marinus gen.nov., sp., nov, anaerobic bacterium isolated from the Onnuri vent field of Indian Ocean and suggestion of Mogibacteriaceae fam. nov., and proposal of reclassification of ambiguous this family's genus member.</title>
        <authorList>
            <person name="Kim Y.J."/>
            <person name="Yang J.-A."/>
        </authorList>
    </citation>
    <scope>NUCLEOTIDE SEQUENCE</scope>
    <source>
        <strain evidence="2">DSM 2634</strain>
    </source>
</reference>
<comment type="caution">
    <text evidence="2">The sequence shown here is derived from an EMBL/GenBank/DDBJ whole genome shotgun (WGS) entry which is preliminary data.</text>
</comment>
<organism evidence="2 3">
    <name type="scientific">Clostridium aminobutyricum</name>
    <dbReference type="NCBI Taxonomy" id="33953"/>
    <lineage>
        <taxon>Bacteria</taxon>
        <taxon>Bacillati</taxon>
        <taxon>Bacillota</taxon>
        <taxon>Clostridia</taxon>
        <taxon>Eubacteriales</taxon>
        <taxon>Clostridiaceae</taxon>
        <taxon>Clostridium</taxon>
    </lineage>
</organism>
<dbReference type="Proteomes" id="UP000664545">
    <property type="component" value="Unassembled WGS sequence"/>
</dbReference>
<evidence type="ECO:0000313" key="2">
    <source>
        <dbReference type="EMBL" id="MBN7773361.1"/>
    </source>
</evidence>
<keyword evidence="3" id="KW-1185">Reference proteome</keyword>